<dbReference type="EMBL" id="PDYG01000134">
    <property type="protein sequence ID" value="PHU36329.1"/>
    <property type="molecule type" value="Genomic_DNA"/>
</dbReference>
<proteinExistence type="predicted"/>
<organism evidence="3 4">
    <name type="scientific">Agathobacter ruminis</name>
    <dbReference type="NCBI Taxonomy" id="1712665"/>
    <lineage>
        <taxon>Bacteria</taxon>
        <taxon>Bacillati</taxon>
        <taxon>Bacillota</taxon>
        <taxon>Clostridia</taxon>
        <taxon>Lachnospirales</taxon>
        <taxon>Lachnospiraceae</taxon>
        <taxon>Agathobacter</taxon>
    </lineage>
</organism>
<dbReference type="PANTHER" id="PTHR48081">
    <property type="entry name" value="AB HYDROLASE SUPERFAMILY PROTEIN C4A8.06C"/>
    <property type="match status" value="1"/>
</dbReference>
<dbReference type="Pfam" id="PF20434">
    <property type="entry name" value="BD-FAE"/>
    <property type="match status" value="1"/>
</dbReference>
<accession>A0A2G3DZC3</accession>
<evidence type="ECO:0000259" key="2">
    <source>
        <dbReference type="Pfam" id="PF20434"/>
    </source>
</evidence>
<dbReference type="InterPro" id="IPR029058">
    <property type="entry name" value="AB_hydrolase_fold"/>
</dbReference>
<feature type="domain" description="BD-FAE-like" evidence="2">
    <location>
        <begin position="92"/>
        <end position="242"/>
    </location>
</feature>
<reference evidence="3 4" key="1">
    <citation type="submission" date="2017-10" db="EMBL/GenBank/DDBJ databases">
        <title>Resolving the taxonomy of Roseburia spp., Eubacterium rectale and Agathobacter spp. through phylogenomic analysis.</title>
        <authorList>
            <person name="Sheridan P.O."/>
            <person name="Walker A.W."/>
            <person name="Duncan S.H."/>
            <person name="Scott K.P."/>
            <person name="Toole P.W.O."/>
            <person name="Luis P."/>
            <person name="Flint H.J."/>
        </authorList>
    </citation>
    <scope>NUCLEOTIDE SEQUENCE [LARGE SCALE GENOMIC DNA]</scope>
    <source>
        <strain evidence="3 4">JK623</strain>
    </source>
</reference>
<evidence type="ECO:0000313" key="3">
    <source>
        <dbReference type="EMBL" id="PHU36329.1"/>
    </source>
</evidence>
<dbReference type="PANTHER" id="PTHR48081:SF6">
    <property type="entry name" value="PEPTIDASE S9 PROLYL OLIGOPEPTIDASE CATALYTIC DOMAIN-CONTAINING PROTEIN"/>
    <property type="match status" value="1"/>
</dbReference>
<evidence type="ECO:0000313" key="4">
    <source>
        <dbReference type="Proteomes" id="UP000224563"/>
    </source>
</evidence>
<dbReference type="GO" id="GO:0016787">
    <property type="term" value="F:hydrolase activity"/>
    <property type="evidence" value="ECO:0007669"/>
    <property type="project" value="UniProtKB-KW"/>
</dbReference>
<protein>
    <submittedName>
        <fullName evidence="3">Lipase</fullName>
    </submittedName>
</protein>
<reference evidence="3 4" key="2">
    <citation type="submission" date="2017-10" db="EMBL/GenBank/DDBJ databases">
        <authorList>
            <person name="Banno H."/>
            <person name="Chua N.-H."/>
        </authorList>
    </citation>
    <scope>NUCLEOTIDE SEQUENCE [LARGE SCALE GENOMIC DNA]</scope>
    <source>
        <strain evidence="3 4">JK623</strain>
    </source>
</reference>
<dbReference type="InterPro" id="IPR049492">
    <property type="entry name" value="BD-FAE-like_dom"/>
</dbReference>
<evidence type="ECO:0000256" key="1">
    <source>
        <dbReference type="ARBA" id="ARBA00022801"/>
    </source>
</evidence>
<dbReference type="AlphaFoldDB" id="A0A2G3DZC3"/>
<gene>
    <name evidence="3" type="ORF">CSX02_12145</name>
</gene>
<dbReference type="Gene3D" id="3.40.50.1820">
    <property type="entry name" value="alpha/beta hydrolase"/>
    <property type="match status" value="1"/>
</dbReference>
<dbReference type="InterPro" id="IPR050300">
    <property type="entry name" value="GDXG_lipolytic_enzyme"/>
</dbReference>
<dbReference type="SUPFAM" id="SSF53474">
    <property type="entry name" value="alpha/beta-Hydrolases"/>
    <property type="match status" value="1"/>
</dbReference>
<dbReference type="Proteomes" id="UP000224563">
    <property type="component" value="Unassembled WGS sequence"/>
</dbReference>
<keyword evidence="1" id="KW-0378">Hydrolase</keyword>
<keyword evidence="4" id="KW-1185">Reference proteome</keyword>
<sequence length="318" mass="36080">MKVETVQLYENRPDVTLTAYVIEESAELQNEKPRPAIMICPGGAYAFCSDREAEPIALRFAAMGYQAFVLRYSVFHKGRMVNPLKELEPDPDSLYPNAMCDIGAAMLCIRKKASEWRVDPDAVVLCGFSAGAHNCAMFCTHWNSKVLQERFHRPEKEFRPAGAILGYGFYDWVDFRKQKVDNKFLRAMNEAIDFSYFGVRHPSEEQLAKCSPARCVTDKTPPMFLWTTGSDRTVPPEQSLMMGVALAKAHIPYELHSFETGDHGLANADESTACSREQVNAEVAQWMQMAQRWLRRNVPIDLPEKPPMGFDLSLLHFD</sequence>
<name>A0A2G3DZC3_9FIRM</name>
<comment type="caution">
    <text evidence="3">The sequence shown here is derived from an EMBL/GenBank/DDBJ whole genome shotgun (WGS) entry which is preliminary data.</text>
</comment>
<dbReference type="RefSeq" id="WP_099386872.1">
    <property type="nucleotide sequence ID" value="NZ_JANSWH010000042.1"/>
</dbReference>